<evidence type="ECO:0000313" key="9">
    <source>
        <dbReference type="Proteomes" id="UP000224634"/>
    </source>
</evidence>
<dbReference type="AlphaFoldDB" id="A0A2B7YQV6"/>
<feature type="transmembrane region" description="Helical" evidence="7">
    <location>
        <begin position="152"/>
        <end position="171"/>
    </location>
</feature>
<dbReference type="InterPro" id="IPR011701">
    <property type="entry name" value="MFS"/>
</dbReference>
<dbReference type="PANTHER" id="PTHR19432:SF35">
    <property type="entry name" value="SOLUTE CARRIER FAMILY 45 MEMBER 3 ISOFORM X1"/>
    <property type="match status" value="1"/>
</dbReference>
<dbReference type="GO" id="GO:0008506">
    <property type="term" value="F:sucrose:proton symporter activity"/>
    <property type="evidence" value="ECO:0007669"/>
    <property type="project" value="TreeGrafter"/>
</dbReference>
<feature type="transmembrane region" description="Helical" evidence="7">
    <location>
        <begin position="345"/>
        <end position="366"/>
    </location>
</feature>
<feature type="compositionally biased region" description="Polar residues" evidence="6">
    <location>
        <begin position="538"/>
        <end position="558"/>
    </location>
</feature>
<dbReference type="Pfam" id="PF07690">
    <property type="entry name" value="MFS_1"/>
    <property type="match status" value="1"/>
</dbReference>
<evidence type="ECO:0000256" key="5">
    <source>
        <dbReference type="ARBA" id="ARBA00023136"/>
    </source>
</evidence>
<dbReference type="InterPro" id="IPR036259">
    <property type="entry name" value="MFS_trans_sf"/>
</dbReference>
<feature type="transmembrane region" description="Helical" evidence="7">
    <location>
        <begin position="229"/>
        <end position="251"/>
    </location>
</feature>
<keyword evidence="4 7" id="KW-1133">Transmembrane helix</keyword>
<dbReference type="EMBL" id="PDNA01000024">
    <property type="protein sequence ID" value="PGH23431.1"/>
    <property type="molecule type" value="Genomic_DNA"/>
</dbReference>
<proteinExistence type="predicted"/>
<feature type="transmembrane region" description="Helical" evidence="7">
    <location>
        <begin position="295"/>
        <end position="317"/>
    </location>
</feature>
<dbReference type="Gene3D" id="1.20.1250.20">
    <property type="entry name" value="MFS general substrate transporter like domains"/>
    <property type="match status" value="1"/>
</dbReference>
<feature type="transmembrane region" description="Helical" evidence="7">
    <location>
        <begin position="70"/>
        <end position="93"/>
    </location>
</feature>
<protein>
    <recommendedName>
        <fullName evidence="10">Sucrose transporter</fullName>
    </recommendedName>
</protein>
<gene>
    <name evidence="8" type="ORF">AJ80_02541</name>
</gene>
<feature type="compositionally biased region" description="Polar residues" evidence="6">
    <location>
        <begin position="513"/>
        <end position="532"/>
    </location>
</feature>
<feature type="transmembrane region" description="Helical" evidence="7">
    <location>
        <begin position="466"/>
        <end position="493"/>
    </location>
</feature>
<evidence type="ECO:0000256" key="6">
    <source>
        <dbReference type="SAM" id="MobiDB-lite"/>
    </source>
</evidence>
<comment type="subcellular location">
    <subcellularLocation>
        <location evidence="1">Membrane</location>
        <topology evidence="1">Multi-pass membrane protein</topology>
    </subcellularLocation>
</comment>
<feature type="transmembrane region" description="Helical" evidence="7">
    <location>
        <begin position="197"/>
        <end position="217"/>
    </location>
</feature>
<comment type="caution">
    <text evidence="8">The sequence shown here is derived from an EMBL/GenBank/DDBJ whole genome shotgun (WGS) entry which is preliminary data.</text>
</comment>
<dbReference type="OrthoDB" id="28755at2759"/>
<evidence type="ECO:0000256" key="4">
    <source>
        <dbReference type="ARBA" id="ARBA00022989"/>
    </source>
</evidence>
<evidence type="ECO:0000313" key="8">
    <source>
        <dbReference type="EMBL" id="PGH23431.1"/>
    </source>
</evidence>
<feature type="region of interest" description="Disordered" evidence="6">
    <location>
        <begin position="493"/>
        <end position="563"/>
    </location>
</feature>
<accession>A0A2B7YQV6</accession>
<keyword evidence="9" id="KW-1185">Reference proteome</keyword>
<reference evidence="8 9" key="1">
    <citation type="submission" date="2017-10" db="EMBL/GenBank/DDBJ databases">
        <title>Comparative genomics in systemic dimorphic fungi from Ajellomycetaceae.</title>
        <authorList>
            <person name="Munoz J.F."/>
            <person name="Mcewen J.G."/>
            <person name="Clay O.K."/>
            <person name="Cuomo C.A."/>
        </authorList>
    </citation>
    <scope>NUCLEOTIDE SEQUENCE [LARGE SCALE GENOMIC DNA]</scope>
    <source>
        <strain evidence="8 9">UAMH7299</strain>
    </source>
</reference>
<feature type="transmembrane region" description="Helical" evidence="7">
    <location>
        <begin position="114"/>
        <end position="132"/>
    </location>
</feature>
<keyword evidence="5 7" id="KW-0472">Membrane</keyword>
<evidence type="ECO:0000256" key="7">
    <source>
        <dbReference type="SAM" id="Phobius"/>
    </source>
</evidence>
<dbReference type="GO" id="GO:0005886">
    <property type="term" value="C:plasma membrane"/>
    <property type="evidence" value="ECO:0007669"/>
    <property type="project" value="TreeGrafter"/>
</dbReference>
<feature type="compositionally biased region" description="Basic residues" evidence="6">
    <location>
        <begin position="500"/>
        <end position="509"/>
    </location>
</feature>
<evidence type="ECO:0008006" key="10">
    <source>
        <dbReference type="Google" id="ProtNLM"/>
    </source>
</evidence>
<dbReference type="SUPFAM" id="SSF103473">
    <property type="entry name" value="MFS general substrate transporter"/>
    <property type="match status" value="2"/>
</dbReference>
<sequence length="649" mass="71044">MPSPVPNREDDRSPLLSTHEVWDDAEAVAKQAYKEGESKSILYLLLLTLSIGGLQIVWSVELSHGSPYLLSLGMSKALLAFVWIAGPLTGALVQPYIGIRSDNCRIPWGKRKPFMVVGGAATIVALLALAWVREIVGGFLSIFGVETESKGVKVSAIVLATILMYCLDFAINTVQAAIRAFIVDNAPSHQQESANAWASRLTGVGNILGYIFGYLDLPKILPFFGNTQFKGLCVIASISLAITLVISCLYIQERDPRLEGPPLSDNPGVVAFFSQVFRSIRRLPPQIRKVCEVQLCAWVGWFPFLFYITTYIGQLYVNPIFEDHPDLPDKDIDDAWAQATRIGTFALLVYAVTSFVASIVLPLLIVPTYKPAISSESEEDISSPHHMYLSRQSSISTISFTPAAGPAVEPNPPHVPQTEEQPSLLSKLLLKLQIPGLTLRRTWFISHLLFAACMFSTFFISTPQAATVVVALVGISWALTLWAPFAMISAEVSQRDTEHRRRRHRHQLRSRTQYDLSASGPETQVPTATDGSSRAEPQASSSTAPYRPTSPSSQSTLYQKKEEEEETVDQAGVILGIHNVSISCPQIFATLVSSAIFHVLQKPRGEPWDDSVGWVLRFGGCAALGAAWFTHKLDEGLGSKGARGSGHIV</sequence>
<keyword evidence="2" id="KW-0813">Transport</keyword>
<evidence type="ECO:0000256" key="3">
    <source>
        <dbReference type="ARBA" id="ARBA00022692"/>
    </source>
</evidence>
<evidence type="ECO:0000256" key="2">
    <source>
        <dbReference type="ARBA" id="ARBA00022448"/>
    </source>
</evidence>
<feature type="transmembrane region" description="Helical" evidence="7">
    <location>
        <begin position="40"/>
        <end position="58"/>
    </location>
</feature>
<evidence type="ECO:0000256" key="1">
    <source>
        <dbReference type="ARBA" id="ARBA00004141"/>
    </source>
</evidence>
<feature type="transmembrane region" description="Helical" evidence="7">
    <location>
        <begin position="442"/>
        <end position="460"/>
    </location>
</feature>
<organism evidence="8 9">
    <name type="scientific">Polytolypa hystricis (strain UAMH7299)</name>
    <dbReference type="NCBI Taxonomy" id="1447883"/>
    <lineage>
        <taxon>Eukaryota</taxon>
        <taxon>Fungi</taxon>
        <taxon>Dikarya</taxon>
        <taxon>Ascomycota</taxon>
        <taxon>Pezizomycotina</taxon>
        <taxon>Eurotiomycetes</taxon>
        <taxon>Eurotiomycetidae</taxon>
        <taxon>Onygenales</taxon>
        <taxon>Onygenales incertae sedis</taxon>
        <taxon>Polytolypa</taxon>
    </lineage>
</organism>
<name>A0A2B7YQV6_POLH7</name>
<keyword evidence="3 7" id="KW-0812">Transmembrane</keyword>
<dbReference type="PANTHER" id="PTHR19432">
    <property type="entry name" value="SUGAR TRANSPORTER"/>
    <property type="match status" value="1"/>
</dbReference>
<dbReference type="Proteomes" id="UP000224634">
    <property type="component" value="Unassembled WGS sequence"/>
</dbReference>